<dbReference type="SUPFAM" id="SSF47095">
    <property type="entry name" value="HMG-box"/>
    <property type="match status" value="2"/>
</dbReference>
<feature type="region of interest" description="Disordered" evidence="11">
    <location>
        <begin position="1399"/>
        <end position="1457"/>
    </location>
</feature>
<dbReference type="InterPro" id="IPR014001">
    <property type="entry name" value="Helicase_ATP-bd"/>
</dbReference>
<evidence type="ECO:0000256" key="5">
    <source>
        <dbReference type="ARBA" id="ARBA00022806"/>
    </source>
</evidence>
<feature type="DNA-binding region" description="HMG box" evidence="9">
    <location>
        <begin position="26"/>
        <end position="98"/>
    </location>
</feature>
<dbReference type="InterPro" id="IPR049730">
    <property type="entry name" value="SNF2/RAD54-like_C"/>
</dbReference>
<evidence type="ECO:0000256" key="3">
    <source>
        <dbReference type="ARBA" id="ARBA00022741"/>
    </source>
</evidence>
<dbReference type="GO" id="GO:0004386">
    <property type="term" value="F:helicase activity"/>
    <property type="evidence" value="ECO:0007669"/>
    <property type="project" value="UniProtKB-KW"/>
</dbReference>
<dbReference type="SUPFAM" id="SSF46689">
    <property type="entry name" value="Homeodomain-like"/>
    <property type="match status" value="1"/>
</dbReference>
<dbReference type="InterPro" id="IPR038718">
    <property type="entry name" value="SNF2-like_sf"/>
</dbReference>
<evidence type="ECO:0000256" key="11">
    <source>
        <dbReference type="SAM" id="MobiDB-lite"/>
    </source>
</evidence>
<evidence type="ECO:0000259" key="12">
    <source>
        <dbReference type="PROSITE" id="PS50118"/>
    </source>
</evidence>
<comment type="caution">
    <text evidence="15">The sequence shown here is derived from an EMBL/GenBank/DDBJ whole genome shotgun (WGS) entry which is preliminary data.</text>
</comment>
<evidence type="ECO:0000256" key="1">
    <source>
        <dbReference type="ARBA" id="ARBA00004123"/>
    </source>
</evidence>
<dbReference type="InterPro" id="IPR002464">
    <property type="entry name" value="DNA/RNA_helicase_DEAH_CS"/>
</dbReference>
<keyword evidence="5" id="KW-0347">Helicase</keyword>
<name>A0AAD3CTG8_9STRA</name>
<evidence type="ECO:0000313" key="16">
    <source>
        <dbReference type="Proteomes" id="UP001054902"/>
    </source>
</evidence>
<keyword evidence="7 10" id="KW-0175">Coiled coil</keyword>
<dbReference type="Pfam" id="PF00176">
    <property type="entry name" value="SNF2-rel_dom"/>
    <property type="match status" value="1"/>
</dbReference>
<feature type="region of interest" description="Disordered" evidence="11">
    <location>
        <begin position="974"/>
        <end position="1001"/>
    </location>
</feature>
<dbReference type="InterPro" id="IPR044754">
    <property type="entry name" value="Isw1/2_DEXHc"/>
</dbReference>
<dbReference type="FunFam" id="3.40.50.10810:FF:000015">
    <property type="entry name" value="lymphoid-specific helicase isoform X1"/>
    <property type="match status" value="1"/>
</dbReference>
<dbReference type="Proteomes" id="UP001054902">
    <property type="component" value="Unassembled WGS sequence"/>
</dbReference>
<feature type="domain" description="Helicase C-terminal" evidence="14">
    <location>
        <begin position="637"/>
        <end position="788"/>
    </location>
</feature>
<dbReference type="InterPro" id="IPR001650">
    <property type="entry name" value="Helicase_C-like"/>
</dbReference>
<evidence type="ECO:0000256" key="9">
    <source>
        <dbReference type="PROSITE-ProRule" id="PRU00267"/>
    </source>
</evidence>
<dbReference type="GO" id="GO:0005634">
    <property type="term" value="C:nucleus"/>
    <property type="evidence" value="ECO:0007669"/>
    <property type="project" value="UniProtKB-SubCell"/>
</dbReference>
<dbReference type="PANTHER" id="PTHR45623">
    <property type="entry name" value="CHROMODOMAIN-HELICASE-DNA-BINDING PROTEIN 3-RELATED-RELATED"/>
    <property type="match status" value="1"/>
</dbReference>
<dbReference type="Gene3D" id="3.40.50.10810">
    <property type="entry name" value="Tandem AAA-ATPase domain"/>
    <property type="match status" value="1"/>
</dbReference>
<reference evidence="15 16" key="1">
    <citation type="journal article" date="2021" name="Sci. Rep.">
        <title>The genome of the diatom Chaetoceros tenuissimus carries an ancient integrated fragment of an extant virus.</title>
        <authorList>
            <person name="Hongo Y."/>
            <person name="Kimura K."/>
            <person name="Takaki Y."/>
            <person name="Yoshida Y."/>
            <person name="Baba S."/>
            <person name="Kobayashi G."/>
            <person name="Nagasaki K."/>
            <person name="Hano T."/>
            <person name="Tomaru Y."/>
        </authorList>
    </citation>
    <scope>NUCLEOTIDE SEQUENCE [LARGE SCALE GENOMIC DNA]</scope>
    <source>
        <strain evidence="15 16">NIES-3715</strain>
    </source>
</reference>
<dbReference type="GO" id="GO:0005524">
    <property type="term" value="F:ATP binding"/>
    <property type="evidence" value="ECO:0007669"/>
    <property type="project" value="UniProtKB-KW"/>
</dbReference>
<comment type="similarity">
    <text evidence="2">Belongs to the SNF2/RAD54 helicase family. ISWI subfamily.</text>
</comment>
<dbReference type="PROSITE" id="PS51192">
    <property type="entry name" value="HELICASE_ATP_BIND_1"/>
    <property type="match status" value="1"/>
</dbReference>
<dbReference type="CDD" id="cd00084">
    <property type="entry name" value="HMG-box_SF"/>
    <property type="match status" value="1"/>
</dbReference>
<protein>
    <recommendedName>
        <fullName evidence="17">Chromatin-remodeling complex ATPase chain</fullName>
    </recommendedName>
</protein>
<dbReference type="GO" id="GO:0003677">
    <property type="term" value="F:DNA binding"/>
    <property type="evidence" value="ECO:0007669"/>
    <property type="project" value="UniProtKB-UniRule"/>
</dbReference>
<feature type="DNA-binding region" description="HMG box" evidence="9">
    <location>
        <begin position="1456"/>
        <end position="1527"/>
    </location>
</feature>
<dbReference type="PANTHER" id="PTHR45623:SF49">
    <property type="entry name" value="SWI_SNF-RELATED MATRIX-ASSOCIATED ACTIN-DEPENDENT REGULATOR OF CHROMATIN SUBFAMILY A MEMBER 5"/>
    <property type="match status" value="1"/>
</dbReference>
<keyword evidence="4" id="KW-0378">Hydrolase</keyword>
<feature type="domain" description="HMG box" evidence="12">
    <location>
        <begin position="1456"/>
        <end position="1527"/>
    </location>
</feature>
<feature type="region of interest" description="Disordered" evidence="11">
    <location>
        <begin position="273"/>
        <end position="296"/>
    </location>
</feature>
<dbReference type="GO" id="GO:0140658">
    <property type="term" value="F:ATP-dependent chromatin remodeler activity"/>
    <property type="evidence" value="ECO:0007669"/>
    <property type="project" value="TreeGrafter"/>
</dbReference>
<feature type="compositionally biased region" description="Basic and acidic residues" evidence="11">
    <location>
        <begin position="106"/>
        <end position="125"/>
    </location>
</feature>
<feature type="compositionally biased region" description="Basic residues" evidence="11">
    <location>
        <begin position="141"/>
        <end position="150"/>
    </location>
</feature>
<dbReference type="PROSITE" id="PS50118">
    <property type="entry name" value="HMG_BOX_2"/>
    <property type="match status" value="2"/>
</dbReference>
<accession>A0AAD3CTG8</accession>
<dbReference type="Pfam" id="PF09111">
    <property type="entry name" value="SLIDE"/>
    <property type="match status" value="1"/>
</dbReference>
<evidence type="ECO:0000256" key="10">
    <source>
        <dbReference type="SAM" id="Coils"/>
    </source>
</evidence>
<feature type="compositionally biased region" description="Basic and acidic residues" evidence="11">
    <location>
        <begin position="208"/>
        <end position="221"/>
    </location>
</feature>
<dbReference type="CDD" id="cd18793">
    <property type="entry name" value="SF2_C_SNF"/>
    <property type="match status" value="1"/>
</dbReference>
<dbReference type="SMART" id="SM00398">
    <property type="entry name" value="HMG"/>
    <property type="match status" value="2"/>
</dbReference>
<keyword evidence="3" id="KW-0547">Nucleotide-binding</keyword>
<evidence type="ECO:0000313" key="15">
    <source>
        <dbReference type="EMBL" id="GFH51658.1"/>
    </source>
</evidence>
<feature type="region of interest" description="Disordered" evidence="11">
    <location>
        <begin position="106"/>
        <end position="221"/>
    </location>
</feature>
<evidence type="ECO:0000256" key="8">
    <source>
        <dbReference type="ARBA" id="ARBA00023242"/>
    </source>
</evidence>
<feature type="region of interest" description="Disordered" evidence="11">
    <location>
        <begin position="1210"/>
        <end position="1239"/>
    </location>
</feature>
<keyword evidence="8 9" id="KW-0539">Nucleus</keyword>
<feature type="compositionally biased region" description="Basic and acidic residues" evidence="11">
    <location>
        <begin position="1530"/>
        <end position="1547"/>
    </location>
</feature>
<evidence type="ECO:0008006" key="17">
    <source>
        <dbReference type="Google" id="ProtNLM"/>
    </source>
</evidence>
<dbReference type="PROSITE" id="PS51194">
    <property type="entry name" value="HELICASE_CTER"/>
    <property type="match status" value="1"/>
</dbReference>
<dbReference type="InterPro" id="IPR000330">
    <property type="entry name" value="SNF2_N"/>
</dbReference>
<organism evidence="15 16">
    <name type="scientific">Chaetoceros tenuissimus</name>
    <dbReference type="NCBI Taxonomy" id="426638"/>
    <lineage>
        <taxon>Eukaryota</taxon>
        <taxon>Sar</taxon>
        <taxon>Stramenopiles</taxon>
        <taxon>Ochrophyta</taxon>
        <taxon>Bacillariophyta</taxon>
        <taxon>Coscinodiscophyceae</taxon>
        <taxon>Chaetocerotophycidae</taxon>
        <taxon>Chaetocerotales</taxon>
        <taxon>Chaetocerotaceae</taxon>
        <taxon>Chaetoceros</taxon>
    </lineage>
</organism>
<dbReference type="InterPro" id="IPR027417">
    <property type="entry name" value="P-loop_NTPase"/>
</dbReference>
<proteinExistence type="inferred from homology"/>
<dbReference type="CDD" id="cd17997">
    <property type="entry name" value="DEXHc_SMARCA1_SMARCA5"/>
    <property type="match status" value="1"/>
</dbReference>
<dbReference type="GO" id="GO:0042393">
    <property type="term" value="F:histone binding"/>
    <property type="evidence" value="ECO:0007669"/>
    <property type="project" value="TreeGrafter"/>
</dbReference>
<keyword evidence="6" id="KW-0067">ATP-binding</keyword>
<dbReference type="Gene3D" id="1.10.30.10">
    <property type="entry name" value="High mobility group box domain"/>
    <property type="match status" value="2"/>
</dbReference>
<dbReference type="GO" id="GO:0034728">
    <property type="term" value="P:nucleosome organization"/>
    <property type="evidence" value="ECO:0007669"/>
    <property type="project" value="TreeGrafter"/>
</dbReference>
<dbReference type="Pfam" id="PF00271">
    <property type="entry name" value="Helicase_C"/>
    <property type="match status" value="1"/>
</dbReference>
<dbReference type="PROSITE" id="PS00690">
    <property type="entry name" value="DEAH_ATP_HELICASE"/>
    <property type="match status" value="1"/>
</dbReference>
<feature type="domain" description="Helicase ATP-binding" evidence="13">
    <location>
        <begin position="333"/>
        <end position="504"/>
    </location>
</feature>
<feature type="compositionally biased region" description="Basic and acidic residues" evidence="11">
    <location>
        <begin position="977"/>
        <end position="990"/>
    </location>
</feature>
<keyword evidence="9" id="KW-0238">DNA-binding</keyword>
<evidence type="ECO:0000256" key="7">
    <source>
        <dbReference type="ARBA" id="ARBA00023054"/>
    </source>
</evidence>
<feature type="coiled-coil region" evidence="10">
    <location>
        <begin position="1252"/>
        <end position="1297"/>
    </location>
</feature>
<feature type="region of interest" description="Disordered" evidence="11">
    <location>
        <begin position="1"/>
        <end position="24"/>
    </location>
</feature>
<feature type="compositionally biased region" description="Basic and acidic residues" evidence="11">
    <location>
        <begin position="1399"/>
        <end position="1409"/>
    </location>
</feature>
<dbReference type="GO" id="GO:0003682">
    <property type="term" value="F:chromatin binding"/>
    <property type="evidence" value="ECO:0007669"/>
    <property type="project" value="TreeGrafter"/>
</dbReference>
<feature type="domain" description="HMG box" evidence="12">
    <location>
        <begin position="26"/>
        <end position="98"/>
    </location>
</feature>
<dbReference type="SMART" id="SM00487">
    <property type="entry name" value="DEXDc"/>
    <property type="match status" value="1"/>
</dbReference>
<dbReference type="InterPro" id="IPR015195">
    <property type="entry name" value="SLIDE"/>
</dbReference>
<sequence>MVKEDRSGWVAVAPEHAGKKDDLPPVKEAKTAYQFFQKSNSQLIKQGLIDRGEPHDLPNLTKAISNAWKALSDEDRREYTDLASADYFRFQKESHMRDVAVMKRKEQLRKERDEIIITEGGERSTRGARKREIKKAAKAEKKAKKKAKKMKQVEHSDEDEFKSEDESSSDGEFNGDSDSSSSSSDSDDSQRRKKKKRKAPVVSAAVLARREKAKQEKAEKEKYIASRQADLRTERAEQAKKRLDFLLKQSDIFRHFGEVKEDKAKFYGNRVTAAAGSPDKTGTNRRDVATSNDTENDLEEAEETAATFLTSQPSTLGFGKMRAYQLEGLNWMIRLQENGVNGILADEMGLGKTLQSISILVYMMEYAQLNGPHLVVVPKSTLSNWMSEFARWAPTIKAVKFHGNKQEREEMARDVLQPGQRDEEREWHVVVTTYEVCNMDKQVLNKFAWSYLIIDEAHRLKNETSTFSRTIRTFETRYRLLLTGTPLQNNLHELWALLNFLVPDVFANAEQFDEWFNLDIDDADEKNKLISQLHKILRPFMLRRLKVDVEKSLPPKHETILFTGMSALQKKLYKDILLRDIDVLQGGSGGGSHTAILNIVMQLRKCAGHPYLFPGVEDRSLPPLGEHLVENCGKMVLLDKLLIRLKERGHRVLLFTQMTRILDILEDYLVMRQFQYCRIDGNTDYEQREERINAYNAPNSEKFLFLLSTRAGGLGINLQTADVVILFDSDWNPQADLQAQDRAHRIGQKRPVQVFRLVTEHTIEEKIVERAQQKLKLDAMVVQQGRLKQKDKLSKDDLLAAVRFGADKVFKSKDSSITDDDIDLILEAGKKKTQELNDKLQTAEKGDMLDFKLDGGTNVQTFEGVDYSKTDFAKAAQEQAELLGILDMGKRERRPANYNEDQLYRQQIASQGVKKVQKKKKEIKLPRHMRLPRLDEWQMFDKDTLYAIQEEEEKAFRGLPEEMQLLLKGKQPTETAMVRDEGDTNVKETGESEAANGNIDAEKEQNATISKTPLKLEDIPPLISEERKQLKKQLLSEGFADWGRSHYMAFVRASAKYGRNMFSKIAGEVGKTEGMVKTYAEAFWDENFGKKRFSENEYDRIVKRIELGEKKIHTIKVLETATEQFVSLFDNPWEELEFTYVNMKDKVFTIQEDRHLLCWAHKYGYGQWDAIKMAIKRSPHFRFDYYIRSLPVDAIGRRCEQLMKAAEKEIESMTKKQKADTRKDEGEEKKEIDGEQSEETEAIDAVVLPRFKEMKEMKRKQAQEEIEKERKQLENKVEEIESNIEEIQNRLKFLQKCSKDFAGGKRKISQTEFPDDLLPELANVVATSGNAGVMAITNEFVAEYGQPVSKKLICAKIEDIAKKERRKEEGDLRAVWHVLPEYMNLLTVETIRNLRREKESRLDKKRGGTDNKSPPKKKSEKKLSEEEENINASTTGAVGPDGDIVEFPQYDGSEEPRDCKKSFTLFCTATRREVKKSLDPASRKDKDKVNGILKERWFDLNDDEKEVWKKWQKWDRLRYLRDMAIYEKVKNDHTEQEDSKMDSKENADAAIGKRKIDDNKSQFHIPKKKRSN</sequence>
<keyword evidence="16" id="KW-1185">Reference proteome</keyword>
<gene>
    <name evidence="15" type="ORF">CTEN210_08134</name>
</gene>
<evidence type="ECO:0000259" key="13">
    <source>
        <dbReference type="PROSITE" id="PS51192"/>
    </source>
</evidence>
<feature type="compositionally biased region" description="Acidic residues" evidence="11">
    <location>
        <begin position="156"/>
        <end position="175"/>
    </location>
</feature>
<evidence type="ECO:0000256" key="2">
    <source>
        <dbReference type="ARBA" id="ARBA00009687"/>
    </source>
</evidence>
<dbReference type="Gene3D" id="1.10.10.60">
    <property type="entry name" value="Homeodomain-like"/>
    <property type="match status" value="2"/>
</dbReference>
<dbReference type="GO" id="GO:0000785">
    <property type="term" value="C:chromatin"/>
    <property type="evidence" value="ECO:0007669"/>
    <property type="project" value="TreeGrafter"/>
</dbReference>
<evidence type="ECO:0000256" key="6">
    <source>
        <dbReference type="ARBA" id="ARBA00022840"/>
    </source>
</evidence>
<dbReference type="InterPro" id="IPR036910">
    <property type="entry name" value="HMG_box_dom_sf"/>
</dbReference>
<dbReference type="EMBL" id="BLLK01000045">
    <property type="protein sequence ID" value="GFH51658.1"/>
    <property type="molecule type" value="Genomic_DNA"/>
</dbReference>
<feature type="compositionally biased region" description="Basic and acidic residues" evidence="11">
    <location>
        <begin position="1210"/>
        <end position="1233"/>
    </location>
</feature>
<comment type="subcellular location">
    <subcellularLocation>
        <location evidence="1">Nucleus</location>
    </subcellularLocation>
</comment>
<dbReference type="Pfam" id="PF09011">
    <property type="entry name" value="HMG_box_2"/>
    <property type="match status" value="1"/>
</dbReference>
<evidence type="ECO:0000256" key="4">
    <source>
        <dbReference type="ARBA" id="ARBA00022801"/>
    </source>
</evidence>
<evidence type="ECO:0000259" key="14">
    <source>
        <dbReference type="PROSITE" id="PS51194"/>
    </source>
</evidence>
<dbReference type="FunFam" id="3.40.50.300:FF:000082">
    <property type="entry name" value="ISWI chromatin remodeling complex ATPase ISW1"/>
    <property type="match status" value="1"/>
</dbReference>
<dbReference type="SUPFAM" id="SSF52540">
    <property type="entry name" value="P-loop containing nucleoside triphosphate hydrolases"/>
    <property type="match status" value="2"/>
</dbReference>
<dbReference type="SMART" id="SM00490">
    <property type="entry name" value="HELICc"/>
    <property type="match status" value="1"/>
</dbReference>
<dbReference type="InterPro" id="IPR009057">
    <property type="entry name" value="Homeodomain-like_sf"/>
</dbReference>
<dbReference type="GO" id="GO:0016887">
    <property type="term" value="F:ATP hydrolysis activity"/>
    <property type="evidence" value="ECO:0007669"/>
    <property type="project" value="TreeGrafter"/>
</dbReference>
<feature type="region of interest" description="Disordered" evidence="11">
    <location>
        <begin position="1530"/>
        <end position="1572"/>
    </location>
</feature>
<dbReference type="InterPro" id="IPR009071">
    <property type="entry name" value="HMG_box_dom"/>
</dbReference>
<dbReference type="Gene3D" id="3.40.50.300">
    <property type="entry name" value="P-loop containing nucleotide triphosphate hydrolases"/>
    <property type="match status" value="1"/>
</dbReference>